<organism evidence="3 4">
    <name type="scientific">Hyaloscypha bicolor E</name>
    <dbReference type="NCBI Taxonomy" id="1095630"/>
    <lineage>
        <taxon>Eukaryota</taxon>
        <taxon>Fungi</taxon>
        <taxon>Dikarya</taxon>
        <taxon>Ascomycota</taxon>
        <taxon>Pezizomycotina</taxon>
        <taxon>Leotiomycetes</taxon>
        <taxon>Helotiales</taxon>
        <taxon>Hyaloscyphaceae</taxon>
        <taxon>Hyaloscypha</taxon>
        <taxon>Hyaloscypha bicolor</taxon>
    </lineage>
</organism>
<comment type="similarity">
    <text evidence="1">Belongs to the RutC family.</text>
</comment>
<accession>A0A2J6TQC4</accession>
<dbReference type="GO" id="GO:0019239">
    <property type="term" value="F:deaminase activity"/>
    <property type="evidence" value="ECO:0007669"/>
    <property type="project" value="TreeGrafter"/>
</dbReference>
<dbReference type="RefSeq" id="XP_024742120.1">
    <property type="nucleotide sequence ID" value="XM_024886360.1"/>
</dbReference>
<dbReference type="PANTHER" id="PTHR11803">
    <property type="entry name" value="2-IMINOBUTANOATE/2-IMINOPROPANOATE DEAMINASE RIDA"/>
    <property type="match status" value="1"/>
</dbReference>
<protein>
    <submittedName>
        <fullName evidence="3">YjgF-like protein</fullName>
    </submittedName>
</protein>
<gene>
    <name evidence="3" type="ORF">K444DRAFT_659502</name>
</gene>
<evidence type="ECO:0000313" key="4">
    <source>
        <dbReference type="Proteomes" id="UP000235371"/>
    </source>
</evidence>
<dbReference type="Pfam" id="PF01042">
    <property type="entry name" value="Ribonuc_L-PSP"/>
    <property type="match status" value="1"/>
</dbReference>
<dbReference type="InterPro" id="IPR035959">
    <property type="entry name" value="RutC-like_sf"/>
</dbReference>
<dbReference type="GO" id="GO:0005829">
    <property type="term" value="C:cytosol"/>
    <property type="evidence" value="ECO:0007669"/>
    <property type="project" value="TreeGrafter"/>
</dbReference>
<proteinExistence type="inferred from homology"/>
<evidence type="ECO:0000313" key="3">
    <source>
        <dbReference type="EMBL" id="PMD65216.1"/>
    </source>
</evidence>
<dbReference type="InterPro" id="IPR006175">
    <property type="entry name" value="YjgF/YER057c/UK114"/>
</dbReference>
<dbReference type="STRING" id="1095630.A0A2J6TQC4"/>
<sequence>MTTIEQTPLLPQDLEDGASSAIPEPELARPEGITEVKAPRAPALLSNTPQSQAIRTPSLLFISGQMSRDQRRDGGVIRIMQPVDAIEQCMHDISAILVAGGSSFQQVVKVTVYILADLPSGYRDIFEMVYKAYFESKPARTVVEVSKLEYSSRIALDVIAMV</sequence>
<dbReference type="Gene3D" id="3.30.1330.40">
    <property type="entry name" value="RutC-like"/>
    <property type="match status" value="1"/>
</dbReference>
<feature type="region of interest" description="Disordered" evidence="2">
    <location>
        <begin position="1"/>
        <end position="30"/>
    </location>
</feature>
<evidence type="ECO:0000256" key="1">
    <source>
        <dbReference type="ARBA" id="ARBA00010552"/>
    </source>
</evidence>
<dbReference type="AlphaFoldDB" id="A0A2J6TQC4"/>
<dbReference type="GeneID" id="36594437"/>
<keyword evidence="4" id="KW-1185">Reference proteome</keyword>
<dbReference type="SUPFAM" id="SSF55298">
    <property type="entry name" value="YjgF-like"/>
    <property type="match status" value="1"/>
</dbReference>
<dbReference type="EMBL" id="KZ613746">
    <property type="protein sequence ID" value="PMD65216.1"/>
    <property type="molecule type" value="Genomic_DNA"/>
</dbReference>
<dbReference type="Proteomes" id="UP000235371">
    <property type="component" value="Unassembled WGS sequence"/>
</dbReference>
<dbReference type="PANTHER" id="PTHR11803:SF58">
    <property type="entry name" value="PROTEIN HMF1-RELATED"/>
    <property type="match status" value="1"/>
</dbReference>
<name>A0A2J6TQC4_9HELO</name>
<evidence type="ECO:0000256" key="2">
    <source>
        <dbReference type="SAM" id="MobiDB-lite"/>
    </source>
</evidence>
<dbReference type="OrthoDB" id="309640at2759"/>
<reference evidence="3 4" key="1">
    <citation type="submission" date="2016-04" db="EMBL/GenBank/DDBJ databases">
        <title>A degradative enzymes factory behind the ericoid mycorrhizal symbiosis.</title>
        <authorList>
            <consortium name="DOE Joint Genome Institute"/>
            <person name="Martino E."/>
            <person name="Morin E."/>
            <person name="Grelet G."/>
            <person name="Kuo A."/>
            <person name="Kohler A."/>
            <person name="Daghino S."/>
            <person name="Barry K."/>
            <person name="Choi C."/>
            <person name="Cichocki N."/>
            <person name="Clum A."/>
            <person name="Copeland A."/>
            <person name="Hainaut M."/>
            <person name="Haridas S."/>
            <person name="Labutti K."/>
            <person name="Lindquist E."/>
            <person name="Lipzen A."/>
            <person name="Khouja H.-R."/>
            <person name="Murat C."/>
            <person name="Ohm R."/>
            <person name="Olson A."/>
            <person name="Spatafora J."/>
            <person name="Veneault-Fourrey C."/>
            <person name="Henrissat B."/>
            <person name="Grigoriev I."/>
            <person name="Martin F."/>
            <person name="Perotto S."/>
        </authorList>
    </citation>
    <scope>NUCLEOTIDE SEQUENCE [LARGE SCALE GENOMIC DNA]</scope>
    <source>
        <strain evidence="3 4">E</strain>
    </source>
</reference>
<dbReference type="InParanoid" id="A0A2J6TQC4"/>
<dbReference type="CDD" id="cd00448">
    <property type="entry name" value="YjgF_YER057c_UK114_family"/>
    <property type="match status" value="1"/>
</dbReference>